<dbReference type="InterPro" id="IPR036415">
    <property type="entry name" value="Lamin_tail_dom_sf"/>
</dbReference>
<evidence type="ECO:0000256" key="1">
    <source>
        <dbReference type="SAM" id="MobiDB-lite"/>
    </source>
</evidence>
<gene>
    <name evidence="3" type="ORF">CMC5_035410</name>
</gene>
<dbReference type="STRING" id="52.CMC5_035410"/>
<proteinExistence type="predicted"/>
<dbReference type="KEGG" id="ccro:CMC5_035410"/>
<dbReference type="OrthoDB" id="5489112at2"/>
<organism evidence="3 4">
    <name type="scientific">Chondromyces crocatus</name>
    <dbReference type="NCBI Taxonomy" id="52"/>
    <lineage>
        <taxon>Bacteria</taxon>
        <taxon>Pseudomonadati</taxon>
        <taxon>Myxococcota</taxon>
        <taxon>Polyangia</taxon>
        <taxon>Polyangiales</taxon>
        <taxon>Polyangiaceae</taxon>
        <taxon>Chondromyces</taxon>
    </lineage>
</organism>
<dbReference type="EMBL" id="CP012159">
    <property type="protein sequence ID" value="AKT39394.1"/>
    <property type="molecule type" value="Genomic_DNA"/>
</dbReference>
<reference evidence="3 4" key="1">
    <citation type="submission" date="2015-07" db="EMBL/GenBank/DDBJ databases">
        <title>Genome analysis of myxobacterium Chondromyces crocatus Cm c5 reveals a high potential for natural compound synthesis and the genetic basis for the loss of fruiting body formation.</title>
        <authorList>
            <person name="Zaburannyi N."/>
            <person name="Bunk B."/>
            <person name="Maier J."/>
            <person name="Overmann J."/>
            <person name="Mueller R."/>
        </authorList>
    </citation>
    <scope>NUCLEOTIDE SEQUENCE [LARGE SCALE GENOMIC DNA]</scope>
    <source>
        <strain evidence="3 4">Cm c5</strain>
    </source>
</reference>
<sequence>MFSLHELARRCATSLLVALGGVIGLGCLPELPGHSAGAGPGDTAPEPGPGVTLHPEASTQAAPPVLRVHLQVPSRAEVDVERALLFEGELGPAHLRQITRGQLSKALSKRIVPALVWMEEPTTDEPVSEGRLLVLAPTVELQPGGTYTFASALPEAVQVIHVTPTTMPTLSRLWPPAGQASTASFGVWCGLSPLPELEVAVHLDPEGPPGNLLRGAAAGLGESCVRFQPAAGHEDAGDGPFLGPPDLLLDEGLQLALSPRPFTMDTAPSPYTATECDGELVPFGPGCALVEDDRVLVQSPDAPLFWAVAGEGHDLVAPRRPGEPLILAPLQPDASIHFDIVVLDTAGRAERSHFRGTTLAPMAHVVITEVLANPIGAEPSQEWVELYNDGLVAADLGGYVLEDVGGRTVLPEASLPPGTFALVVNASFQEDDGLDPPPAPGTILLRVPKLGKNGLSNGGEPLRLSNASGRVVSRTPALAPPRAGMSLARTAARAPDGLADSFTTDWPSPGRGHIMKKAIP</sequence>
<feature type="region of interest" description="Disordered" evidence="1">
    <location>
        <begin position="36"/>
        <end position="56"/>
    </location>
</feature>
<dbReference type="InterPro" id="IPR001322">
    <property type="entry name" value="Lamin_tail_dom"/>
</dbReference>
<feature type="domain" description="LTD" evidence="2">
    <location>
        <begin position="350"/>
        <end position="482"/>
    </location>
</feature>
<dbReference type="SUPFAM" id="SSF74853">
    <property type="entry name" value="Lamin A/C globular tail domain"/>
    <property type="match status" value="1"/>
</dbReference>
<evidence type="ECO:0000313" key="3">
    <source>
        <dbReference type="EMBL" id="AKT39394.1"/>
    </source>
</evidence>
<dbReference type="Pfam" id="PF00932">
    <property type="entry name" value="LTD"/>
    <property type="match status" value="1"/>
</dbReference>
<keyword evidence="4" id="KW-1185">Reference proteome</keyword>
<dbReference type="AlphaFoldDB" id="A0A0K1EEW2"/>
<dbReference type="PROSITE" id="PS51841">
    <property type="entry name" value="LTD"/>
    <property type="match status" value="1"/>
</dbReference>
<feature type="region of interest" description="Disordered" evidence="1">
    <location>
        <begin position="498"/>
        <end position="520"/>
    </location>
</feature>
<evidence type="ECO:0000259" key="2">
    <source>
        <dbReference type="PROSITE" id="PS51841"/>
    </source>
</evidence>
<dbReference type="Proteomes" id="UP000067626">
    <property type="component" value="Chromosome"/>
</dbReference>
<name>A0A0K1EEW2_CHOCO</name>
<accession>A0A0K1EEW2</accession>
<protein>
    <recommendedName>
        <fullName evidence="2">LTD domain-containing protein</fullName>
    </recommendedName>
</protein>
<evidence type="ECO:0000313" key="4">
    <source>
        <dbReference type="Proteomes" id="UP000067626"/>
    </source>
</evidence>